<organism evidence="1 2">
    <name type="scientific">Sulfobacillus acidophilus (strain ATCC 700253 / DSM 10332 / NAL)</name>
    <dbReference type="NCBI Taxonomy" id="679936"/>
    <lineage>
        <taxon>Bacteria</taxon>
        <taxon>Bacillati</taxon>
        <taxon>Bacillota</taxon>
        <taxon>Clostridia</taxon>
        <taxon>Eubacteriales</taxon>
        <taxon>Clostridiales Family XVII. Incertae Sedis</taxon>
        <taxon>Sulfobacillus</taxon>
    </lineage>
</organism>
<dbReference type="AlphaFoldDB" id="G8TYM6"/>
<evidence type="ECO:0000313" key="2">
    <source>
        <dbReference type="Proteomes" id="UP000005439"/>
    </source>
</evidence>
<dbReference type="KEGG" id="sap:Sulac_0431"/>
<keyword evidence="2" id="KW-1185">Reference proteome</keyword>
<dbReference type="PATRIC" id="fig|679936.5.peg.444"/>
<proteinExistence type="predicted"/>
<dbReference type="EMBL" id="CP003179">
    <property type="protein sequence ID" value="AEW03991.1"/>
    <property type="molecule type" value="Genomic_DNA"/>
</dbReference>
<sequence length="84" mass="9306">MSTVSVLPARRFLAASDADLRWLLIRADDATGQWYESARDLGQLPGSLQLDALEVPFSWRVRPMADTGTYRLTLLGDATVRLVA</sequence>
<protein>
    <submittedName>
        <fullName evidence="1">Uncharacterized protein</fullName>
    </submittedName>
</protein>
<name>G8TYM6_SULAD</name>
<dbReference type="Proteomes" id="UP000005439">
    <property type="component" value="Chromosome"/>
</dbReference>
<gene>
    <name evidence="1" type="ordered locus">Sulac_0431</name>
</gene>
<reference evidence="1 2" key="2">
    <citation type="journal article" date="2012" name="Stand. Genomic Sci.">
        <title>Complete genome sequence of the moderately thermophilic mineral-sulfide-oxidizing firmicute Sulfobacillus acidophilus type strain (NAL(T)).</title>
        <authorList>
            <person name="Anderson I."/>
            <person name="Chertkov O."/>
            <person name="Chen A."/>
            <person name="Saunders E."/>
            <person name="Lapidus A."/>
            <person name="Nolan M."/>
            <person name="Lucas S."/>
            <person name="Hammon N."/>
            <person name="Deshpande S."/>
            <person name="Cheng J.F."/>
            <person name="Han C."/>
            <person name="Tapia R."/>
            <person name="Goodwin L.A."/>
            <person name="Pitluck S."/>
            <person name="Liolios K."/>
            <person name="Pagani I."/>
            <person name="Ivanova N."/>
            <person name="Mikhailova N."/>
            <person name="Pati A."/>
            <person name="Palaniappan K."/>
            <person name="Land M."/>
            <person name="Pan C."/>
            <person name="Rohde M."/>
            <person name="Pukall R."/>
            <person name="Goker M."/>
            <person name="Detter J.C."/>
            <person name="Woyke T."/>
            <person name="Bristow J."/>
            <person name="Eisen J.A."/>
            <person name="Markowitz V."/>
            <person name="Hugenholtz P."/>
            <person name="Kyrpides N.C."/>
            <person name="Klenk H.P."/>
            <person name="Mavromatis K."/>
        </authorList>
    </citation>
    <scope>NUCLEOTIDE SEQUENCE [LARGE SCALE GENOMIC DNA]</scope>
    <source>
        <strain evidence="2">ATCC 700253 / DSM 10332 / NAL</strain>
    </source>
</reference>
<accession>G8TYM6</accession>
<evidence type="ECO:0000313" key="1">
    <source>
        <dbReference type="EMBL" id="AEW03991.1"/>
    </source>
</evidence>
<reference evidence="2" key="1">
    <citation type="submission" date="2011-12" db="EMBL/GenBank/DDBJ databases">
        <title>The complete genome of chromosome of Sulfobacillus acidophilus DSM 10332.</title>
        <authorList>
            <person name="Lucas S."/>
            <person name="Han J."/>
            <person name="Lapidus A."/>
            <person name="Bruce D."/>
            <person name="Goodwin L."/>
            <person name="Pitluck S."/>
            <person name="Peters L."/>
            <person name="Kyrpides N."/>
            <person name="Mavromatis K."/>
            <person name="Ivanova N."/>
            <person name="Mikhailova N."/>
            <person name="Chertkov O."/>
            <person name="Saunders E."/>
            <person name="Detter J.C."/>
            <person name="Tapia R."/>
            <person name="Han C."/>
            <person name="Land M."/>
            <person name="Hauser L."/>
            <person name="Markowitz V."/>
            <person name="Cheng J.-F."/>
            <person name="Hugenholtz P."/>
            <person name="Woyke T."/>
            <person name="Wu D."/>
            <person name="Pukall R."/>
            <person name="Gehrich-Schroeter G."/>
            <person name="Schneider S."/>
            <person name="Klenk H.-P."/>
            <person name="Eisen J.A."/>
        </authorList>
    </citation>
    <scope>NUCLEOTIDE SEQUENCE [LARGE SCALE GENOMIC DNA]</scope>
    <source>
        <strain evidence="2">ATCC 700253 / DSM 10332 / NAL</strain>
    </source>
</reference>
<dbReference type="HOGENOM" id="CLU_174102_0_0_9"/>